<protein>
    <submittedName>
        <fullName evidence="2">Sterol 3-beta-glucosyltransferase</fullName>
    </submittedName>
</protein>
<reference evidence="2" key="1">
    <citation type="journal article" date="2014" name="PLoS ONE">
        <title>Transcriptome-Based Identification of ABC Transporters in the Western Tarnished Plant Bug Lygus hesperus.</title>
        <authorList>
            <person name="Hull J.J."/>
            <person name="Chaney K."/>
            <person name="Geib S.M."/>
            <person name="Fabrick J.A."/>
            <person name="Brent C.S."/>
            <person name="Walsh D."/>
            <person name="Lavine L.C."/>
        </authorList>
    </citation>
    <scope>NUCLEOTIDE SEQUENCE</scope>
</reference>
<gene>
    <name evidence="2" type="primary">atg-26</name>
    <name evidence="2" type="ORF">CM83_98635</name>
</gene>
<name>A0A0A9Z6V1_LYGHE</name>
<feature type="non-terminal residue" evidence="2">
    <location>
        <position position="192"/>
    </location>
</feature>
<accession>A0A0A9Z6V1</accession>
<dbReference type="GO" id="GO:0016740">
    <property type="term" value="F:transferase activity"/>
    <property type="evidence" value="ECO:0007669"/>
    <property type="project" value="UniProtKB-KW"/>
</dbReference>
<feature type="region of interest" description="Disordered" evidence="1">
    <location>
        <begin position="113"/>
        <end position="192"/>
    </location>
</feature>
<sequence length="192" mass="21955">MSCKYLVDNQKLLFNLLNQCQEPLPLENLLKKNTETSSMKLQKYPTEEKTPTESLPISLTSLSRKPSLKQKSDSGSLSKMKQSDVDPEKKDRPSILAKKAIEADNYLLRDDDNDYVQPKISSGTHLPEKRRKSSEGKKLCPLSNLFKRKRSSQESQGFTTSSFIKRESSEDDDKGKYQTKRLSSIDEEDYIP</sequence>
<evidence type="ECO:0000256" key="1">
    <source>
        <dbReference type="SAM" id="MobiDB-lite"/>
    </source>
</evidence>
<evidence type="ECO:0000313" key="2">
    <source>
        <dbReference type="EMBL" id="JAG40164.1"/>
    </source>
</evidence>
<organism evidence="2">
    <name type="scientific">Lygus hesperus</name>
    <name type="common">Western plant bug</name>
    <dbReference type="NCBI Taxonomy" id="30085"/>
    <lineage>
        <taxon>Eukaryota</taxon>
        <taxon>Metazoa</taxon>
        <taxon>Ecdysozoa</taxon>
        <taxon>Arthropoda</taxon>
        <taxon>Hexapoda</taxon>
        <taxon>Insecta</taxon>
        <taxon>Pterygota</taxon>
        <taxon>Neoptera</taxon>
        <taxon>Paraneoptera</taxon>
        <taxon>Hemiptera</taxon>
        <taxon>Heteroptera</taxon>
        <taxon>Panheteroptera</taxon>
        <taxon>Cimicomorpha</taxon>
        <taxon>Miridae</taxon>
        <taxon>Mirini</taxon>
        <taxon>Lygus</taxon>
    </lineage>
</organism>
<feature type="compositionally biased region" description="Basic and acidic residues" evidence="1">
    <location>
        <begin position="164"/>
        <end position="176"/>
    </location>
</feature>
<reference evidence="2" key="2">
    <citation type="submission" date="2014-07" db="EMBL/GenBank/DDBJ databases">
        <authorList>
            <person name="Hull J."/>
        </authorList>
    </citation>
    <scope>NUCLEOTIDE SEQUENCE</scope>
</reference>
<keyword evidence="2" id="KW-0808">Transferase</keyword>
<feature type="compositionally biased region" description="Polar residues" evidence="1">
    <location>
        <begin position="52"/>
        <end position="64"/>
    </location>
</feature>
<feature type="region of interest" description="Disordered" evidence="1">
    <location>
        <begin position="36"/>
        <end position="97"/>
    </location>
</feature>
<proteinExistence type="predicted"/>
<dbReference type="EMBL" id="GBHO01003440">
    <property type="protein sequence ID" value="JAG40164.1"/>
    <property type="molecule type" value="Transcribed_RNA"/>
</dbReference>
<feature type="compositionally biased region" description="Basic and acidic residues" evidence="1">
    <location>
        <begin position="81"/>
        <end position="97"/>
    </location>
</feature>
<feature type="compositionally biased region" description="Polar residues" evidence="1">
    <location>
        <begin position="153"/>
        <end position="163"/>
    </location>
</feature>
<dbReference type="AlphaFoldDB" id="A0A0A9Z6V1"/>